<dbReference type="Gene3D" id="1.10.45.10">
    <property type="entry name" value="Vanillyl-alcohol Oxidase, Chain A, domain 4"/>
    <property type="match status" value="1"/>
</dbReference>
<dbReference type="PROSITE" id="PS51387">
    <property type="entry name" value="FAD_PCMH"/>
    <property type="match status" value="1"/>
</dbReference>
<dbReference type="GO" id="GO:0071949">
    <property type="term" value="F:FAD binding"/>
    <property type="evidence" value="ECO:0007669"/>
    <property type="project" value="InterPro"/>
</dbReference>
<keyword evidence="4" id="KW-0274">FAD</keyword>
<dbReference type="RefSeq" id="WP_119315635.1">
    <property type="nucleotide sequence ID" value="NZ_QXDL01000118.1"/>
</dbReference>
<dbReference type="FunFam" id="3.30.465.10:FF:000016">
    <property type="entry name" value="probable D-lactate dehydrogenase, mitochondrial"/>
    <property type="match status" value="1"/>
</dbReference>
<evidence type="ECO:0000256" key="5">
    <source>
        <dbReference type="ARBA" id="ARBA00022946"/>
    </source>
</evidence>
<comment type="cofactor">
    <cofactor evidence="1">
        <name>FAD</name>
        <dbReference type="ChEBI" id="CHEBI:57692"/>
    </cofactor>
</comment>
<evidence type="ECO:0000256" key="1">
    <source>
        <dbReference type="ARBA" id="ARBA00001974"/>
    </source>
</evidence>
<keyword evidence="6 9" id="KW-0560">Oxidoreductase</keyword>
<evidence type="ECO:0000313" key="9">
    <source>
        <dbReference type="EMBL" id="RIH82515.1"/>
    </source>
</evidence>
<keyword evidence="5" id="KW-0809">Transit peptide</keyword>
<evidence type="ECO:0000259" key="8">
    <source>
        <dbReference type="PROSITE" id="PS51387"/>
    </source>
</evidence>
<dbReference type="InterPro" id="IPR016169">
    <property type="entry name" value="FAD-bd_PCMH_sub2"/>
</dbReference>
<dbReference type="Gene3D" id="3.30.70.2740">
    <property type="match status" value="1"/>
</dbReference>
<dbReference type="InterPro" id="IPR016171">
    <property type="entry name" value="Vanillyl_alc_oxidase_C-sub2"/>
</dbReference>
<evidence type="ECO:0000256" key="2">
    <source>
        <dbReference type="ARBA" id="ARBA00008000"/>
    </source>
</evidence>
<protein>
    <recommendedName>
        <fullName evidence="7">D-lactate dehydrogenase (cytochrome)</fullName>
        <ecNumber evidence="7">1.1.2.4</ecNumber>
    </recommendedName>
</protein>
<dbReference type="InterPro" id="IPR006094">
    <property type="entry name" value="Oxid_FAD_bind_N"/>
</dbReference>
<dbReference type="Proteomes" id="UP000265715">
    <property type="component" value="Unassembled WGS sequence"/>
</dbReference>
<dbReference type="OrthoDB" id="9767256at2"/>
<name>A0A399EDV7_9DEIN</name>
<dbReference type="GO" id="GO:0008720">
    <property type="term" value="F:D-lactate dehydrogenase (NAD+) activity"/>
    <property type="evidence" value="ECO:0007669"/>
    <property type="project" value="TreeGrafter"/>
</dbReference>
<dbReference type="PANTHER" id="PTHR11748:SF111">
    <property type="entry name" value="D-LACTATE DEHYDROGENASE, MITOCHONDRIAL-RELATED"/>
    <property type="match status" value="1"/>
</dbReference>
<dbReference type="EC" id="1.1.2.4" evidence="7"/>
<dbReference type="Gene3D" id="3.30.465.10">
    <property type="match status" value="1"/>
</dbReference>
<proteinExistence type="inferred from homology"/>
<dbReference type="GO" id="GO:1903457">
    <property type="term" value="P:lactate catabolic process"/>
    <property type="evidence" value="ECO:0007669"/>
    <property type="project" value="TreeGrafter"/>
</dbReference>
<evidence type="ECO:0000256" key="4">
    <source>
        <dbReference type="ARBA" id="ARBA00022827"/>
    </source>
</evidence>
<dbReference type="InterPro" id="IPR036318">
    <property type="entry name" value="FAD-bd_PCMH-like_sf"/>
</dbReference>
<comment type="caution">
    <text evidence="9">The sequence shown here is derived from an EMBL/GenBank/DDBJ whole genome shotgun (WGS) entry which is preliminary data.</text>
</comment>
<dbReference type="Pfam" id="PF01565">
    <property type="entry name" value="FAD_binding_4"/>
    <property type="match status" value="1"/>
</dbReference>
<reference evidence="9 10" key="1">
    <citation type="submission" date="2018-08" db="EMBL/GenBank/DDBJ databases">
        <title>Meiothermus terrae DSM 26712 genome sequencing project.</title>
        <authorList>
            <person name="Da Costa M.S."/>
            <person name="Albuquerque L."/>
            <person name="Raposo P."/>
            <person name="Froufe H.J.C."/>
            <person name="Barroso C.S."/>
            <person name="Egas C."/>
        </authorList>
    </citation>
    <scope>NUCLEOTIDE SEQUENCE [LARGE SCALE GENOMIC DNA]</scope>
    <source>
        <strain evidence="9 10">DSM 26712</strain>
    </source>
</reference>
<keyword evidence="3" id="KW-0285">Flavoprotein</keyword>
<gene>
    <name evidence="9" type="ORF">Mterra_02631</name>
</gene>
<evidence type="ECO:0000256" key="7">
    <source>
        <dbReference type="ARBA" id="ARBA00038897"/>
    </source>
</evidence>
<comment type="similarity">
    <text evidence="2">Belongs to the FAD-binding oxidoreductase/transferase type 4 family.</text>
</comment>
<dbReference type="SUPFAM" id="SSF55103">
    <property type="entry name" value="FAD-linked oxidases, C-terminal domain"/>
    <property type="match status" value="1"/>
</dbReference>
<dbReference type="InterPro" id="IPR016164">
    <property type="entry name" value="FAD-linked_Oxase-like_C"/>
</dbReference>
<dbReference type="InterPro" id="IPR004113">
    <property type="entry name" value="FAD-bd_oxidored_4_C"/>
</dbReference>
<dbReference type="AlphaFoldDB" id="A0A399EDV7"/>
<keyword evidence="10" id="KW-1185">Reference proteome</keyword>
<dbReference type="Pfam" id="PF02913">
    <property type="entry name" value="FAD-oxidase_C"/>
    <property type="match status" value="1"/>
</dbReference>
<evidence type="ECO:0000256" key="6">
    <source>
        <dbReference type="ARBA" id="ARBA00023002"/>
    </source>
</evidence>
<evidence type="ECO:0000256" key="3">
    <source>
        <dbReference type="ARBA" id="ARBA00022630"/>
    </source>
</evidence>
<dbReference type="FunFam" id="1.10.45.10:FF:000001">
    <property type="entry name" value="D-lactate dehydrogenase mitochondrial"/>
    <property type="match status" value="1"/>
</dbReference>
<organism evidence="9 10">
    <name type="scientific">Calidithermus terrae</name>
    <dbReference type="NCBI Taxonomy" id="1408545"/>
    <lineage>
        <taxon>Bacteria</taxon>
        <taxon>Thermotogati</taxon>
        <taxon>Deinococcota</taxon>
        <taxon>Deinococci</taxon>
        <taxon>Thermales</taxon>
        <taxon>Thermaceae</taxon>
        <taxon>Calidithermus</taxon>
    </lineage>
</organism>
<dbReference type="SUPFAM" id="SSF56176">
    <property type="entry name" value="FAD-binding/transporter-associated domain-like"/>
    <property type="match status" value="1"/>
</dbReference>
<dbReference type="PANTHER" id="PTHR11748">
    <property type="entry name" value="D-LACTATE DEHYDROGENASE"/>
    <property type="match status" value="1"/>
</dbReference>
<dbReference type="EMBL" id="QXDL01000118">
    <property type="protein sequence ID" value="RIH82515.1"/>
    <property type="molecule type" value="Genomic_DNA"/>
</dbReference>
<sequence>MLDSLKAALGEKVSTSPTDLETHGKDEAYPVRSLPQAVVYAQGLEDVIQTLAWARESGSAVIPFGTGTSLEGHVLPQGVAVSLDLSRMNRVLEVRPEDFVAVVEPGVTREQLNAALKGTGLFFPVDPGANASLGGMAATNASGTTTVRYGGMRHNVLALQVVLAGGEVLELGRAVRKTSAGYDLKDLFIGSEGTLGVITRLTLRLHPLPVHVHTLRVFFEGLEAAADAAYALMASGLPAARLELLDELGLGAINRYLQRDYPEKPALFVEFHSSTREALEAESRTALELVREAGAIAVDAARTSEERTAQWEARHQLYWALVAQYPGHSFMITDTAVPISRMPELVRHSQRLLREMGLGGSIVGHVGDGNFHTLVATGEQDYPKAEAFAARLVEKALELGGTCTGEHGVGLRKKKYLAREHGAALEWMRQLKRLFDPQGLLNPGKVV</sequence>
<dbReference type="InterPro" id="IPR016166">
    <property type="entry name" value="FAD-bd_PCMH"/>
</dbReference>
<feature type="domain" description="FAD-binding PCMH-type" evidence="8">
    <location>
        <begin position="31"/>
        <end position="208"/>
    </location>
</feature>
<dbReference type="FunFam" id="3.30.70.2740:FF:000001">
    <property type="entry name" value="D-lactate dehydrogenase mitochondrial"/>
    <property type="match status" value="1"/>
</dbReference>
<evidence type="ECO:0000313" key="10">
    <source>
        <dbReference type="Proteomes" id="UP000265715"/>
    </source>
</evidence>
<dbReference type="GO" id="GO:0004458">
    <property type="term" value="F:D-lactate dehydrogenase (cytochrome) activity"/>
    <property type="evidence" value="ECO:0007669"/>
    <property type="project" value="UniProtKB-EC"/>
</dbReference>
<accession>A0A399EDV7</accession>